<dbReference type="AlphaFoldDB" id="A0A195D5J8"/>
<proteinExistence type="predicted"/>
<protein>
    <submittedName>
        <fullName evidence="2">Uncharacterized protein</fullName>
    </submittedName>
</protein>
<evidence type="ECO:0000313" key="2">
    <source>
        <dbReference type="EMBL" id="KYN08126.1"/>
    </source>
</evidence>
<dbReference type="Proteomes" id="UP000078542">
    <property type="component" value="Unassembled WGS sequence"/>
</dbReference>
<gene>
    <name evidence="2" type="ORF">ALC62_00971</name>
</gene>
<reference evidence="2 3" key="1">
    <citation type="submission" date="2016-03" db="EMBL/GenBank/DDBJ databases">
        <title>Cyphomyrmex costatus WGS genome.</title>
        <authorList>
            <person name="Nygaard S."/>
            <person name="Hu H."/>
            <person name="Boomsma J."/>
            <person name="Zhang G."/>
        </authorList>
    </citation>
    <scope>NUCLEOTIDE SEQUENCE [LARGE SCALE GENOMIC DNA]</scope>
    <source>
        <strain evidence="2">MS0001</strain>
        <tissue evidence="2">Whole body</tissue>
    </source>
</reference>
<accession>A0A195D5J8</accession>
<organism evidence="2 3">
    <name type="scientific">Cyphomyrmex costatus</name>
    <dbReference type="NCBI Taxonomy" id="456900"/>
    <lineage>
        <taxon>Eukaryota</taxon>
        <taxon>Metazoa</taxon>
        <taxon>Ecdysozoa</taxon>
        <taxon>Arthropoda</taxon>
        <taxon>Hexapoda</taxon>
        <taxon>Insecta</taxon>
        <taxon>Pterygota</taxon>
        <taxon>Neoptera</taxon>
        <taxon>Endopterygota</taxon>
        <taxon>Hymenoptera</taxon>
        <taxon>Apocrita</taxon>
        <taxon>Aculeata</taxon>
        <taxon>Formicoidea</taxon>
        <taxon>Formicidae</taxon>
        <taxon>Myrmicinae</taxon>
        <taxon>Cyphomyrmex</taxon>
    </lineage>
</organism>
<name>A0A195D5J8_9HYME</name>
<evidence type="ECO:0000313" key="3">
    <source>
        <dbReference type="Proteomes" id="UP000078542"/>
    </source>
</evidence>
<feature type="region of interest" description="Disordered" evidence="1">
    <location>
        <begin position="17"/>
        <end position="36"/>
    </location>
</feature>
<evidence type="ECO:0000256" key="1">
    <source>
        <dbReference type="SAM" id="MobiDB-lite"/>
    </source>
</evidence>
<dbReference type="EMBL" id="KQ976818">
    <property type="protein sequence ID" value="KYN08126.1"/>
    <property type="molecule type" value="Genomic_DNA"/>
</dbReference>
<sequence>MLIPRQFARLSRFAGRDKGAHLPPLHSGQSSPRNCETKLPFPRRKFDYLVEAGRWVTMSLRVELALPAERLSYQSEVEAPKRFSVQQWIEENEVYAERVDVYISIRWHLDLMEQKRN</sequence>
<keyword evidence="3" id="KW-1185">Reference proteome</keyword>